<feature type="transmembrane region" description="Helical" evidence="12">
    <location>
        <begin position="162"/>
        <end position="179"/>
    </location>
</feature>
<feature type="transmembrane region" description="Helical" evidence="12">
    <location>
        <begin position="209"/>
        <end position="227"/>
    </location>
</feature>
<dbReference type="PROSITE" id="PS00943">
    <property type="entry name" value="UBIA"/>
    <property type="match status" value="1"/>
</dbReference>
<evidence type="ECO:0000256" key="11">
    <source>
        <dbReference type="ARBA" id="ARBA00023136"/>
    </source>
</evidence>
<comment type="similarity">
    <text evidence="3 12">Belongs to the UbiA prenyltransferase family.</text>
</comment>
<evidence type="ECO:0000256" key="8">
    <source>
        <dbReference type="ARBA" id="ARBA00022692"/>
    </source>
</evidence>
<dbReference type="InterPro" id="IPR000537">
    <property type="entry name" value="UbiA_prenyltransferase"/>
</dbReference>
<dbReference type="Pfam" id="PF01040">
    <property type="entry name" value="UbiA"/>
    <property type="match status" value="1"/>
</dbReference>
<name>A0A432YSI2_9GAMM</name>
<dbReference type="EMBL" id="PIQA01000004">
    <property type="protein sequence ID" value="RUO64608.1"/>
    <property type="molecule type" value="Genomic_DNA"/>
</dbReference>
<comment type="function">
    <text evidence="12">Catalyzes the prenylation of para-hydroxybenzoate (PHB) with an all-trans polyprenyl group. Mediates the second step in the final reaction sequence of ubiquinone-8 (UQ-8) biosynthesis, which is the condensation of the polyisoprenoid side chain with PHB, generating the first membrane-bound Q intermediate 3-octaprenyl-4-hydroxybenzoate.</text>
</comment>
<dbReference type="PANTHER" id="PTHR11048:SF28">
    <property type="entry name" value="4-HYDROXYBENZOATE POLYPRENYLTRANSFERASE, MITOCHONDRIAL"/>
    <property type="match status" value="1"/>
</dbReference>
<feature type="transmembrane region" description="Helical" evidence="12">
    <location>
        <begin position="87"/>
        <end position="108"/>
    </location>
</feature>
<keyword evidence="8 12" id="KW-0812">Transmembrane</keyword>
<evidence type="ECO:0000256" key="3">
    <source>
        <dbReference type="ARBA" id="ARBA00005985"/>
    </source>
</evidence>
<evidence type="ECO:0000256" key="13">
    <source>
        <dbReference type="NCBIfam" id="TIGR01474"/>
    </source>
</evidence>
<feature type="transmembrane region" description="Helical" evidence="12">
    <location>
        <begin position="114"/>
        <end position="130"/>
    </location>
</feature>
<dbReference type="GO" id="GO:0005886">
    <property type="term" value="C:plasma membrane"/>
    <property type="evidence" value="ECO:0007669"/>
    <property type="project" value="UniProtKB-SubCell"/>
</dbReference>
<feature type="transmembrane region" description="Helical" evidence="12">
    <location>
        <begin position="21"/>
        <end position="38"/>
    </location>
</feature>
<dbReference type="GO" id="GO:0006744">
    <property type="term" value="P:ubiquinone biosynthetic process"/>
    <property type="evidence" value="ECO:0007669"/>
    <property type="project" value="UniProtKB-UniRule"/>
</dbReference>
<evidence type="ECO:0000313" key="15">
    <source>
        <dbReference type="Proteomes" id="UP000288361"/>
    </source>
</evidence>
<evidence type="ECO:0000256" key="12">
    <source>
        <dbReference type="HAMAP-Rule" id="MF_01635"/>
    </source>
</evidence>
<organism evidence="14 15">
    <name type="scientific">Idiomarina piscisalsi</name>
    <dbReference type="NCBI Taxonomy" id="1096243"/>
    <lineage>
        <taxon>Bacteria</taxon>
        <taxon>Pseudomonadati</taxon>
        <taxon>Pseudomonadota</taxon>
        <taxon>Gammaproteobacteria</taxon>
        <taxon>Alteromonadales</taxon>
        <taxon>Idiomarinaceae</taxon>
        <taxon>Idiomarina</taxon>
    </lineage>
</organism>
<reference evidence="14 15" key="1">
    <citation type="journal article" date="2011" name="Front. Microbiol.">
        <title>Genomic signatures of strain selection and enhancement in Bacillus atrophaeus var. globigii, a historical biowarfare simulant.</title>
        <authorList>
            <person name="Gibbons H.S."/>
            <person name="Broomall S.M."/>
            <person name="McNew L.A."/>
            <person name="Daligault H."/>
            <person name="Chapman C."/>
            <person name="Bruce D."/>
            <person name="Karavis M."/>
            <person name="Krepps M."/>
            <person name="McGregor P.A."/>
            <person name="Hong C."/>
            <person name="Park K.H."/>
            <person name="Akmal A."/>
            <person name="Feldman A."/>
            <person name="Lin J.S."/>
            <person name="Chang W.E."/>
            <person name="Higgs B.W."/>
            <person name="Demirev P."/>
            <person name="Lindquist J."/>
            <person name="Liem A."/>
            <person name="Fochler E."/>
            <person name="Read T.D."/>
            <person name="Tapia R."/>
            <person name="Johnson S."/>
            <person name="Bishop-Lilly K.A."/>
            <person name="Detter C."/>
            <person name="Han C."/>
            <person name="Sozhamannan S."/>
            <person name="Rosenzweig C.N."/>
            <person name="Skowronski E.W."/>
        </authorList>
    </citation>
    <scope>NUCLEOTIDE SEQUENCE [LARGE SCALE GENOMIC DNA]</scope>
    <source>
        <strain evidence="14 15">TPS4-2</strain>
    </source>
</reference>
<protein>
    <recommendedName>
        <fullName evidence="12 13">4-hydroxybenzoate octaprenyltransferase</fullName>
        <ecNumber evidence="12 13">2.5.1.39</ecNumber>
    </recommendedName>
    <alternativeName>
        <fullName evidence="12">4-HB polyprenyltransferase</fullName>
    </alternativeName>
</protein>
<dbReference type="EC" id="2.5.1.39" evidence="12 13"/>
<feature type="transmembrane region" description="Helical" evidence="12">
    <location>
        <begin position="265"/>
        <end position="284"/>
    </location>
</feature>
<dbReference type="InterPro" id="IPR030470">
    <property type="entry name" value="UbiA_prenylTrfase_CS"/>
</dbReference>
<comment type="pathway">
    <text evidence="12">Cofactor biosynthesis; ubiquinone biosynthesis.</text>
</comment>
<dbReference type="UniPathway" id="UPA00232"/>
<dbReference type="FunFam" id="1.10.357.140:FF:000002">
    <property type="entry name" value="4-hydroxybenzoate octaprenyltransferase"/>
    <property type="match status" value="1"/>
</dbReference>
<dbReference type="FunFam" id="1.20.120.1780:FF:000001">
    <property type="entry name" value="4-hydroxybenzoate octaprenyltransferase"/>
    <property type="match status" value="1"/>
</dbReference>
<keyword evidence="6 12" id="KW-0808">Transferase</keyword>
<evidence type="ECO:0000256" key="4">
    <source>
        <dbReference type="ARBA" id="ARBA00022475"/>
    </source>
</evidence>
<dbReference type="Gene3D" id="1.20.120.1780">
    <property type="entry name" value="UbiA prenyltransferase"/>
    <property type="match status" value="1"/>
</dbReference>
<dbReference type="InterPro" id="IPR044878">
    <property type="entry name" value="UbiA_sf"/>
</dbReference>
<dbReference type="CDD" id="cd13959">
    <property type="entry name" value="PT_UbiA_COQ2"/>
    <property type="match status" value="1"/>
</dbReference>
<comment type="caution">
    <text evidence="14">The sequence shown here is derived from an EMBL/GenBank/DDBJ whole genome shotgun (WGS) entry which is preliminary data.</text>
</comment>
<proteinExistence type="inferred from homology"/>
<feature type="transmembrane region" description="Helical" evidence="12">
    <location>
        <begin position="137"/>
        <end position="156"/>
    </location>
</feature>
<keyword evidence="4 12" id="KW-1003">Cell membrane</keyword>
<dbReference type="GO" id="GO:0008412">
    <property type="term" value="F:4-hydroxybenzoate polyprenyltransferase activity"/>
    <property type="evidence" value="ECO:0007669"/>
    <property type="project" value="UniProtKB-UniRule"/>
</dbReference>
<gene>
    <name evidence="12 14" type="primary">ubiA</name>
    <name evidence="14" type="ORF">CWI73_07915</name>
</gene>
<comment type="subcellular location">
    <subcellularLocation>
        <location evidence="12">Cell inner membrane</location>
        <topology evidence="12">Multi-pass membrane protein</topology>
    </subcellularLocation>
    <subcellularLocation>
        <location evidence="2">Membrane</location>
        <topology evidence="2">Multi-pass membrane protein</topology>
    </subcellularLocation>
</comment>
<evidence type="ECO:0000256" key="5">
    <source>
        <dbReference type="ARBA" id="ARBA00022519"/>
    </source>
</evidence>
<dbReference type="AlphaFoldDB" id="A0A432YSI2"/>
<keyword evidence="10 12" id="KW-1133">Transmembrane helix</keyword>
<dbReference type="Proteomes" id="UP000288361">
    <property type="component" value="Unassembled WGS sequence"/>
</dbReference>
<comment type="catalytic activity">
    <reaction evidence="12">
        <text>all-trans-octaprenyl diphosphate + 4-hydroxybenzoate = 4-hydroxy-3-(all-trans-octaprenyl)benzoate + diphosphate</text>
        <dbReference type="Rhea" id="RHEA:27782"/>
        <dbReference type="ChEBI" id="CHEBI:1617"/>
        <dbReference type="ChEBI" id="CHEBI:17879"/>
        <dbReference type="ChEBI" id="CHEBI:33019"/>
        <dbReference type="ChEBI" id="CHEBI:57711"/>
        <dbReference type="EC" id="2.5.1.39"/>
    </reaction>
</comment>
<dbReference type="PANTHER" id="PTHR11048">
    <property type="entry name" value="PRENYLTRANSFERASES"/>
    <property type="match status" value="1"/>
</dbReference>
<feature type="transmembrane region" description="Helical" evidence="12">
    <location>
        <begin position="233"/>
        <end position="253"/>
    </location>
</feature>
<evidence type="ECO:0000256" key="7">
    <source>
        <dbReference type="ARBA" id="ARBA00022688"/>
    </source>
</evidence>
<keyword evidence="11 12" id="KW-0472">Membrane</keyword>
<evidence type="ECO:0000256" key="1">
    <source>
        <dbReference type="ARBA" id="ARBA00001946"/>
    </source>
</evidence>
<accession>A0A432YSI2</accession>
<evidence type="ECO:0000256" key="9">
    <source>
        <dbReference type="ARBA" id="ARBA00022842"/>
    </source>
</evidence>
<dbReference type="InterPro" id="IPR006370">
    <property type="entry name" value="HB_polyprenyltransferase-like"/>
</dbReference>
<dbReference type="HAMAP" id="MF_01635">
    <property type="entry name" value="UbiA"/>
    <property type="match status" value="1"/>
</dbReference>
<dbReference type="NCBIfam" id="TIGR01474">
    <property type="entry name" value="ubiA_proteo"/>
    <property type="match status" value="1"/>
</dbReference>
<dbReference type="Gene3D" id="1.10.357.140">
    <property type="entry name" value="UbiA prenyltransferase"/>
    <property type="match status" value="1"/>
</dbReference>
<keyword evidence="7 12" id="KW-0831">Ubiquinone biosynthesis</keyword>
<dbReference type="InterPro" id="IPR039653">
    <property type="entry name" value="Prenyltransferase"/>
</dbReference>
<evidence type="ECO:0000313" key="14">
    <source>
        <dbReference type="EMBL" id="RUO64608.1"/>
    </source>
</evidence>
<keyword evidence="5 12" id="KW-0997">Cell inner membrane</keyword>
<evidence type="ECO:0000256" key="10">
    <source>
        <dbReference type="ARBA" id="ARBA00022989"/>
    </source>
</evidence>
<keyword evidence="9 12" id="KW-0460">Magnesium</keyword>
<evidence type="ECO:0000256" key="6">
    <source>
        <dbReference type="ARBA" id="ARBA00022679"/>
    </source>
</evidence>
<feature type="transmembrane region" description="Helical" evidence="12">
    <location>
        <begin position="44"/>
        <end position="66"/>
    </location>
</feature>
<comment type="cofactor">
    <cofactor evidence="1 12">
        <name>Mg(2+)</name>
        <dbReference type="ChEBI" id="CHEBI:18420"/>
    </cofactor>
</comment>
<evidence type="ECO:0000256" key="2">
    <source>
        <dbReference type="ARBA" id="ARBA00004141"/>
    </source>
</evidence>
<sequence>MIAQKLQAFWQLMRADRPIGTYLLAWPTIWALLIAGTGNPPLKIVVIFLLGTFVMRSAGCVINDFADRNFDGHVRRTKQRPIPAGKISATEAIIGFFILLAIAFGLVLQLNTNTVMLSFLAAGVAALYPFCKRWTHLPQVVLGVAFSFGILMAFTALESNEWFIAALLFIANIIWTVAYDTEYAMADREDDLKIGLQSTAILFGRYDKLIIALLQLVVIGLLAWVLYILTADWIAWAALAISVLLFMYQHWLIRHREPMKCFQAFLHNHYVGMVFAIGLALHYWY</sequence>